<evidence type="ECO:0000256" key="4">
    <source>
        <dbReference type="ARBA" id="ARBA00022692"/>
    </source>
</evidence>
<evidence type="ECO:0000256" key="1">
    <source>
        <dbReference type="ARBA" id="ARBA00004167"/>
    </source>
</evidence>
<dbReference type="PANTHER" id="PTHR37461">
    <property type="entry name" value="ANTI-SIGMA-K FACTOR RSKA"/>
    <property type="match status" value="1"/>
</dbReference>
<keyword evidence="5 9" id="KW-1133">Transmembrane helix</keyword>
<dbReference type="InterPro" id="IPR018764">
    <property type="entry name" value="RskA_C"/>
</dbReference>
<dbReference type="Gene3D" id="1.10.10.1320">
    <property type="entry name" value="Anti-sigma factor, zinc-finger domain"/>
    <property type="match status" value="1"/>
</dbReference>
<reference evidence="12" key="1">
    <citation type="journal article" date="2019" name="Int. J. Syst. Evol. Microbiol.">
        <title>The Global Catalogue of Microorganisms (GCM) 10K type strain sequencing project: providing services to taxonomists for standard genome sequencing and annotation.</title>
        <authorList>
            <consortium name="The Broad Institute Genomics Platform"/>
            <consortium name="The Broad Institute Genome Sequencing Center for Infectious Disease"/>
            <person name="Wu L."/>
            <person name="Ma J."/>
        </authorList>
    </citation>
    <scope>NUCLEOTIDE SEQUENCE [LARGE SCALE GENOMIC DNA]</scope>
    <source>
        <strain evidence="12">CGMCC 1.12482</strain>
    </source>
</reference>
<organism evidence="11 12">
    <name type="scientific">Halopseudomonas salina</name>
    <dbReference type="NCBI Taxonomy" id="1323744"/>
    <lineage>
        <taxon>Bacteria</taxon>
        <taxon>Pseudomonadati</taxon>
        <taxon>Pseudomonadota</taxon>
        <taxon>Gammaproteobacteria</taxon>
        <taxon>Pseudomonadales</taxon>
        <taxon>Pseudomonadaceae</taxon>
        <taxon>Halopseudomonas</taxon>
    </lineage>
</organism>
<comment type="caution">
    <text evidence="11">The sequence shown here is derived from an EMBL/GenBank/DDBJ whole genome shotgun (WGS) entry which is preliminary data.</text>
</comment>
<name>A0ABQ1P5F3_9GAMM</name>
<evidence type="ECO:0000256" key="3">
    <source>
        <dbReference type="ARBA" id="ARBA00022475"/>
    </source>
</evidence>
<proteinExistence type="predicted"/>
<dbReference type="EMBL" id="BMFF01000002">
    <property type="protein sequence ID" value="GGC91196.1"/>
    <property type="molecule type" value="Genomic_DNA"/>
</dbReference>
<evidence type="ECO:0000256" key="9">
    <source>
        <dbReference type="SAM" id="Phobius"/>
    </source>
</evidence>
<dbReference type="InterPro" id="IPR051474">
    <property type="entry name" value="Anti-sigma-K/W_factor"/>
</dbReference>
<keyword evidence="3" id="KW-1003">Cell membrane</keyword>
<evidence type="ECO:0000256" key="7">
    <source>
        <dbReference type="ARBA" id="ARBA00029829"/>
    </source>
</evidence>
<evidence type="ECO:0000256" key="2">
    <source>
        <dbReference type="ARBA" id="ARBA00004236"/>
    </source>
</evidence>
<feature type="domain" description="Anti-sigma K factor RskA C-terminal" evidence="10">
    <location>
        <begin position="110"/>
        <end position="237"/>
    </location>
</feature>
<dbReference type="RefSeq" id="WP_150276112.1">
    <property type="nucleotide sequence ID" value="NZ_BMFF01000002.1"/>
</dbReference>
<keyword evidence="4 9" id="KW-0812">Transmembrane</keyword>
<keyword evidence="12" id="KW-1185">Reference proteome</keyword>
<evidence type="ECO:0000256" key="8">
    <source>
        <dbReference type="ARBA" id="ARBA00030803"/>
    </source>
</evidence>
<feature type="transmembrane region" description="Helical" evidence="9">
    <location>
        <begin position="102"/>
        <end position="125"/>
    </location>
</feature>
<evidence type="ECO:0000313" key="12">
    <source>
        <dbReference type="Proteomes" id="UP000638188"/>
    </source>
</evidence>
<evidence type="ECO:0000259" key="10">
    <source>
        <dbReference type="Pfam" id="PF10099"/>
    </source>
</evidence>
<gene>
    <name evidence="11" type="ORF">GCM10007418_08580</name>
</gene>
<dbReference type="Pfam" id="PF10099">
    <property type="entry name" value="RskA_C"/>
    <property type="match status" value="1"/>
</dbReference>
<evidence type="ECO:0000256" key="5">
    <source>
        <dbReference type="ARBA" id="ARBA00022989"/>
    </source>
</evidence>
<dbReference type="Proteomes" id="UP000638188">
    <property type="component" value="Unassembled WGS sequence"/>
</dbReference>
<accession>A0ABQ1P5F3</accession>
<evidence type="ECO:0000313" key="11">
    <source>
        <dbReference type="EMBL" id="GGC91196.1"/>
    </source>
</evidence>
<dbReference type="InterPro" id="IPR041916">
    <property type="entry name" value="Anti_sigma_zinc_sf"/>
</dbReference>
<sequence length="246" mass="26348">MNTTRLISEEDDQRLAEYALGVLEADERRSVEAQLAADAGYAERLAEWHAHLAPMLAEIADQTPPEYVWARIRDSLGQNPRHEEAVRSRPEGRGSIWESLNAWRWLTAGSAAAALLMALLLVVMLPREDSLQPIDSMLTAALQLETGQVVYTATLDASRRSLVVVPAAEIQLEGRDAELWLIAGDLPPQSLGLLPADGAARLAVPEELVALANANSVFAISLEPPGGSPTGLPTGPVVAQGVLADI</sequence>
<keyword evidence="6 9" id="KW-0472">Membrane</keyword>
<comment type="subcellular location">
    <subcellularLocation>
        <location evidence="2">Cell membrane</location>
    </subcellularLocation>
    <subcellularLocation>
        <location evidence="1">Membrane</location>
        <topology evidence="1">Single-pass membrane protein</topology>
    </subcellularLocation>
</comment>
<dbReference type="PANTHER" id="PTHR37461:SF1">
    <property type="entry name" value="ANTI-SIGMA-K FACTOR RSKA"/>
    <property type="match status" value="1"/>
</dbReference>
<evidence type="ECO:0000256" key="6">
    <source>
        <dbReference type="ARBA" id="ARBA00023136"/>
    </source>
</evidence>
<protein>
    <recommendedName>
        <fullName evidence="8">Regulator of SigK</fullName>
    </recommendedName>
    <alternativeName>
        <fullName evidence="7">Sigma-K anti-sigma factor RskA</fullName>
    </alternativeName>
</protein>